<dbReference type="RefSeq" id="WP_201369010.1">
    <property type="nucleotide sequence ID" value="NZ_BNJG01000001.1"/>
</dbReference>
<dbReference type="InterPro" id="IPR001375">
    <property type="entry name" value="Peptidase_S9_cat"/>
</dbReference>
<dbReference type="InterPro" id="IPR011659">
    <property type="entry name" value="WD40"/>
</dbReference>
<accession>A0ABQ3UH80</accession>
<dbReference type="Proteomes" id="UP000654345">
    <property type="component" value="Unassembled WGS sequence"/>
</dbReference>
<dbReference type="Pfam" id="PF07676">
    <property type="entry name" value="PD40"/>
    <property type="match status" value="2"/>
</dbReference>
<evidence type="ECO:0000313" key="4">
    <source>
        <dbReference type="EMBL" id="GHO52066.1"/>
    </source>
</evidence>
<feature type="domain" description="Peptidase S9 prolyl oligopeptidase catalytic" evidence="3">
    <location>
        <begin position="483"/>
        <end position="687"/>
    </location>
</feature>
<reference evidence="4 5" key="1">
    <citation type="journal article" date="2021" name="Int. J. Syst. Evol. Microbiol.">
        <title>Reticulibacter mediterranei gen. nov., sp. nov., within the new family Reticulibacteraceae fam. nov., and Ktedonospora formicarum gen. nov., sp. nov., Ktedonobacter robiniae sp. nov., Dictyobacter formicarum sp. nov. and Dictyobacter arantiisoli sp. nov., belonging to the class Ktedonobacteria.</title>
        <authorList>
            <person name="Yabe S."/>
            <person name="Zheng Y."/>
            <person name="Wang C.M."/>
            <person name="Sakai Y."/>
            <person name="Abe K."/>
            <person name="Yokota A."/>
            <person name="Donadio S."/>
            <person name="Cavaletti L."/>
            <person name="Monciardini P."/>
        </authorList>
    </citation>
    <scope>NUCLEOTIDE SEQUENCE [LARGE SCALE GENOMIC DNA]</scope>
    <source>
        <strain evidence="4 5">SOSP1-30</strain>
    </source>
</reference>
<dbReference type="Gene3D" id="3.40.50.1820">
    <property type="entry name" value="alpha/beta hydrolase"/>
    <property type="match status" value="1"/>
</dbReference>
<keyword evidence="2" id="KW-0720">Serine protease</keyword>
<evidence type="ECO:0000256" key="1">
    <source>
        <dbReference type="ARBA" id="ARBA00022801"/>
    </source>
</evidence>
<dbReference type="EMBL" id="BNJG01000001">
    <property type="protein sequence ID" value="GHO52066.1"/>
    <property type="molecule type" value="Genomic_DNA"/>
</dbReference>
<gene>
    <name evidence="4" type="ORF">KSB_05410</name>
</gene>
<dbReference type="PANTHER" id="PTHR42776">
    <property type="entry name" value="SERINE PEPTIDASE S9 FAMILY MEMBER"/>
    <property type="match status" value="1"/>
</dbReference>
<dbReference type="InterPro" id="IPR029058">
    <property type="entry name" value="AB_hydrolase_fold"/>
</dbReference>
<dbReference type="SUPFAM" id="SSF53474">
    <property type="entry name" value="alpha/beta-Hydrolases"/>
    <property type="match status" value="1"/>
</dbReference>
<evidence type="ECO:0000259" key="3">
    <source>
        <dbReference type="Pfam" id="PF00326"/>
    </source>
</evidence>
<keyword evidence="2" id="KW-0645">Protease</keyword>
<sequence length="695" mass="79121">MPVTRKFGVEDLWSLRTLGQVAVSPDGRRVAFEMHYAEREADTLRSTLYLLYLDEQGQPEGEPRQLTRSAKSESFPAWAPDSRRLLFLSDREGEQNQLWLIDTDGGEARKLTTMLHGVNEATWSPDGRWIAFTASVELEDEDDLLVGLKSFSESERKKRDEERRYRLRVINDPDYRSDGRGYYDTQAHLFVMPAPGENGAVDPAQIRRLTRGRYEHAQPAWTPDSQEIGVLSNRREDRFMGIWVRDLWAIDPASGEERCLTEGKLAIESFAWSPDGQMAMVVADQDERIARSLARLYLVTRRGNVGDRTLLLTPDLDLATSAWVGGHFGMPGPYKPQWSHDGQAIYFIASERGQAHVYRLEVVWRTLKKLTSESITYYLHLLPGERGLLVAQEQAQHPCEFYHLPLEGEGEPERLTRLYDGLMRDLAWPRVEKFSYEGAEGEETDGWLVYPIGAKEGVRYPLLVQIHGGPHWGYGDGRSPYDAYLAARGYAVFYCNPHGSTGYGEAFLRSVLGDWGGKDFEDIMRGVDVCIERGVADPERLVVTGYSYGGYMTMYTIGHTERFKAAVPRAGISNLASFVGTSDIGPWMTYESKGFPWDEERSAYYYERSPLNAAARVTTPTRFIHPENDLRCPIEQSEQFYMALKLMGKVPVDLVRVPGAWHGGIPKPSQSMAMREHMLAWFERYIQIRPEEYEG</sequence>
<keyword evidence="5" id="KW-1185">Reference proteome</keyword>
<protein>
    <submittedName>
        <fullName evidence="4">Peptidase</fullName>
    </submittedName>
</protein>
<organism evidence="4 5">
    <name type="scientific">Ktedonobacter robiniae</name>
    <dbReference type="NCBI Taxonomy" id="2778365"/>
    <lineage>
        <taxon>Bacteria</taxon>
        <taxon>Bacillati</taxon>
        <taxon>Chloroflexota</taxon>
        <taxon>Ktedonobacteria</taxon>
        <taxon>Ktedonobacterales</taxon>
        <taxon>Ktedonobacteraceae</taxon>
        <taxon>Ktedonobacter</taxon>
    </lineage>
</organism>
<evidence type="ECO:0000256" key="2">
    <source>
        <dbReference type="ARBA" id="ARBA00022825"/>
    </source>
</evidence>
<dbReference type="Pfam" id="PF00326">
    <property type="entry name" value="Peptidase_S9"/>
    <property type="match status" value="1"/>
</dbReference>
<dbReference type="SUPFAM" id="SSF82171">
    <property type="entry name" value="DPP6 N-terminal domain-like"/>
    <property type="match status" value="1"/>
</dbReference>
<keyword evidence="1" id="KW-0378">Hydrolase</keyword>
<dbReference type="Gene3D" id="2.120.10.30">
    <property type="entry name" value="TolB, C-terminal domain"/>
    <property type="match status" value="2"/>
</dbReference>
<evidence type="ECO:0000313" key="5">
    <source>
        <dbReference type="Proteomes" id="UP000654345"/>
    </source>
</evidence>
<name>A0ABQ3UH80_9CHLR</name>
<proteinExistence type="predicted"/>
<dbReference type="PANTHER" id="PTHR42776:SF27">
    <property type="entry name" value="DIPEPTIDYL PEPTIDASE FAMILY MEMBER 6"/>
    <property type="match status" value="1"/>
</dbReference>
<comment type="caution">
    <text evidence="4">The sequence shown here is derived from an EMBL/GenBank/DDBJ whole genome shotgun (WGS) entry which is preliminary data.</text>
</comment>
<dbReference type="InterPro" id="IPR011042">
    <property type="entry name" value="6-blade_b-propeller_TolB-like"/>
</dbReference>